<organism evidence="2 3">
    <name type="scientific">Ascobolus immersus RN42</name>
    <dbReference type="NCBI Taxonomy" id="1160509"/>
    <lineage>
        <taxon>Eukaryota</taxon>
        <taxon>Fungi</taxon>
        <taxon>Dikarya</taxon>
        <taxon>Ascomycota</taxon>
        <taxon>Pezizomycotina</taxon>
        <taxon>Pezizomycetes</taxon>
        <taxon>Pezizales</taxon>
        <taxon>Ascobolaceae</taxon>
        <taxon>Ascobolus</taxon>
    </lineage>
</organism>
<feature type="region of interest" description="Disordered" evidence="1">
    <location>
        <begin position="142"/>
        <end position="163"/>
    </location>
</feature>
<dbReference type="Proteomes" id="UP000275078">
    <property type="component" value="Unassembled WGS sequence"/>
</dbReference>
<feature type="region of interest" description="Disordered" evidence="1">
    <location>
        <begin position="107"/>
        <end position="128"/>
    </location>
</feature>
<name>A0A3N4HWW4_ASCIM</name>
<proteinExistence type="predicted"/>
<evidence type="ECO:0000256" key="1">
    <source>
        <dbReference type="SAM" id="MobiDB-lite"/>
    </source>
</evidence>
<accession>A0A3N4HWW4</accession>
<keyword evidence="3" id="KW-1185">Reference proteome</keyword>
<evidence type="ECO:0000313" key="2">
    <source>
        <dbReference type="EMBL" id="RPA77596.1"/>
    </source>
</evidence>
<protein>
    <submittedName>
        <fullName evidence="2">Uncharacterized protein</fullName>
    </submittedName>
</protein>
<dbReference type="AlphaFoldDB" id="A0A3N4HWW4"/>
<reference evidence="2 3" key="1">
    <citation type="journal article" date="2018" name="Nat. Ecol. Evol.">
        <title>Pezizomycetes genomes reveal the molecular basis of ectomycorrhizal truffle lifestyle.</title>
        <authorList>
            <person name="Murat C."/>
            <person name="Payen T."/>
            <person name="Noel B."/>
            <person name="Kuo A."/>
            <person name="Morin E."/>
            <person name="Chen J."/>
            <person name="Kohler A."/>
            <person name="Krizsan K."/>
            <person name="Balestrini R."/>
            <person name="Da Silva C."/>
            <person name="Montanini B."/>
            <person name="Hainaut M."/>
            <person name="Levati E."/>
            <person name="Barry K.W."/>
            <person name="Belfiori B."/>
            <person name="Cichocki N."/>
            <person name="Clum A."/>
            <person name="Dockter R.B."/>
            <person name="Fauchery L."/>
            <person name="Guy J."/>
            <person name="Iotti M."/>
            <person name="Le Tacon F."/>
            <person name="Lindquist E.A."/>
            <person name="Lipzen A."/>
            <person name="Malagnac F."/>
            <person name="Mello A."/>
            <person name="Molinier V."/>
            <person name="Miyauchi S."/>
            <person name="Poulain J."/>
            <person name="Riccioni C."/>
            <person name="Rubini A."/>
            <person name="Sitrit Y."/>
            <person name="Splivallo R."/>
            <person name="Traeger S."/>
            <person name="Wang M."/>
            <person name="Zifcakova L."/>
            <person name="Wipf D."/>
            <person name="Zambonelli A."/>
            <person name="Paolocci F."/>
            <person name="Nowrousian M."/>
            <person name="Ottonello S."/>
            <person name="Baldrian P."/>
            <person name="Spatafora J.W."/>
            <person name="Henrissat B."/>
            <person name="Nagy L.G."/>
            <person name="Aury J.M."/>
            <person name="Wincker P."/>
            <person name="Grigoriev I.V."/>
            <person name="Bonfante P."/>
            <person name="Martin F.M."/>
        </authorList>
    </citation>
    <scope>NUCLEOTIDE SEQUENCE [LARGE SCALE GENOMIC DNA]</scope>
    <source>
        <strain evidence="2 3">RN42</strain>
    </source>
</reference>
<dbReference type="EMBL" id="ML119724">
    <property type="protein sequence ID" value="RPA77596.1"/>
    <property type="molecule type" value="Genomic_DNA"/>
</dbReference>
<evidence type="ECO:0000313" key="3">
    <source>
        <dbReference type="Proteomes" id="UP000275078"/>
    </source>
</evidence>
<sequence>MSNPRIPSYSTQLNPRLPRIRNQCLFVPKHIQQQPQWRERLQQAYGEKGLGRTIVFITDPWLLERFGKGKGKKLEIGPAPPPTNQNFSLAQAKEAMRAWQKQIHNMEIPGHGTKPIPQNYSTSVPRKDSVKDSLVVSTKNTSTSITPPLVEDSSIPAPPCHSRNPFRRFLNRVRENNRIFQDERLAKEERKQEKKYQEEAQFLKLVDKKTLYGAMSYHNYEHGYIIFANKRRRDREPGLPDIEGSYEGRSGYTWREGVEMTTGKLLGHVEGALETPD</sequence>
<gene>
    <name evidence="2" type="ORF">BJ508DRAFT_330094</name>
</gene>